<dbReference type="AlphaFoldDB" id="A0A1R2BRG0"/>
<sequence>MIWPIETTWVGRADKIPWFQISHSIPNIDFNEATISNVDSQIQNVNKLVLEYENDIKRYEKTKNELVNKLKATKDSLNKEEEKLKENKRNEFVTELTQLKSYKMGELKNIEEYNKGHNNDIIDLERDINKFKEENQIFHKEIVQLMKERKFMALSIYDHLDVLRNLREFCDSLNYGTLGQVRNELLESAREYITVYTQKIEMIKNKASQELKLVRKL</sequence>
<comment type="caution">
    <text evidence="2">The sequence shown here is derived from an EMBL/GenBank/DDBJ whole genome shotgun (WGS) entry which is preliminary data.</text>
</comment>
<dbReference type="Proteomes" id="UP000187209">
    <property type="component" value="Unassembled WGS sequence"/>
</dbReference>
<feature type="coiled-coil region" evidence="1">
    <location>
        <begin position="42"/>
        <end position="148"/>
    </location>
</feature>
<evidence type="ECO:0000256" key="1">
    <source>
        <dbReference type="SAM" id="Coils"/>
    </source>
</evidence>
<evidence type="ECO:0000313" key="2">
    <source>
        <dbReference type="EMBL" id="OMJ79344.1"/>
    </source>
</evidence>
<name>A0A1R2BRG0_9CILI</name>
<evidence type="ECO:0000313" key="3">
    <source>
        <dbReference type="Proteomes" id="UP000187209"/>
    </source>
</evidence>
<reference evidence="2 3" key="1">
    <citation type="submission" date="2016-11" db="EMBL/GenBank/DDBJ databases">
        <title>The macronuclear genome of Stentor coeruleus: a giant cell with tiny introns.</title>
        <authorList>
            <person name="Slabodnick M."/>
            <person name="Ruby J.G."/>
            <person name="Reiff S.B."/>
            <person name="Swart E.C."/>
            <person name="Gosai S."/>
            <person name="Prabakaran S."/>
            <person name="Witkowska E."/>
            <person name="Larue G.E."/>
            <person name="Fisher S."/>
            <person name="Freeman R.M."/>
            <person name="Gunawardena J."/>
            <person name="Chu W."/>
            <person name="Stover N.A."/>
            <person name="Gregory B.D."/>
            <person name="Nowacki M."/>
            <person name="Derisi J."/>
            <person name="Roy S.W."/>
            <person name="Marshall W.F."/>
            <person name="Sood P."/>
        </authorList>
    </citation>
    <scope>NUCLEOTIDE SEQUENCE [LARGE SCALE GENOMIC DNA]</scope>
    <source>
        <strain evidence="2">WM001</strain>
    </source>
</reference>
<protein>
    <submittedName>
        <fullName evidence="2">Uncharacterized protein</fullName>
    </submittedName>
</protein>
<accession>A0A1R2BRG0</accession>
<gene>
    <name evidence="2" type="ORF">SteCoe_20636</name>
</gene>
<keyword evidence="3" id="KW-1185">Reference proteome</keyword>
<keyword evidence="1" id="KW-0175">Coiled coil</keyword>
<proteinExistence type="predicted"/>
<organism evidence="2 3">
    <name type="scientific">Stentor coeruleus</name>
    <dbReference type="NCBI Taxonomy" id="5963"/>
    <lineage>
        <taxon>Eukaryota</taxon>
        <taxon>Sar</taxon>
        <taxon>Alveolata</taxon>
        <taxon>Ciliophora</taxon>
        <taxon>Postciliodesmatophora</taxon>
        <taxon>Heterotrichea</taxon>
        <taxon>Heterotrichida</taxon>
        <taxon>Stentoridae</taxon>
        <taxon>Stentor</taxon>
    </lineage>
</organism>
<dbReference type="EMBL" id="MPUH01000475">
    <property type="protein sequence ID" value="OMJ79344.1"/>
    <property type="molecule type" value="Genomic_DNA"/>
</dbReference>